<dbReference type="Proteomes" id="UP000561438">
    <property type="component" value="Unassembled WGS sequence"/>
</dbReference>
<keyword evidence="1" id="KW-0808">Transferase</keyword>
<evidence type="ECO:0000313" key="1">
    <source>
        <dbReference type="EMBL" id="NVD45540.1"/>
    </source>
</evidence>
<sequence>MQQVTALVLAGKRSGALDPLAANADVAQKCVVPIYGKPLIEHVVHALSLSPRIAEIRVVAHEPDEIAAIPLVAKLRRGGRLSFREAQFNLVDSAKSGANGALFPILLTTADNVLVTSAGYEEFIEKALAEEAGAAAALARKEDVQKADPEGQKRFYEFRDGSYSNCNMYWIGSQGALSAAEVFRGGGQFVKFPKRIAKAFGVTNLIRFYFGWGTKEDIFAQISKRFGYKMVPIVMSDGQFAVDVDNQRTYDVAGRLLARRDGLGEAAPSATDS</sequence>
<name>A0A850H4J8_9SPHN</name>
<dbReference type="InterPro" id="IPR029044">
    <property type="entry name" value="Nucleotide-diphossugar_trans"/>
</dbReference>
<dbReference type="GO" id="GO:0016740">
    <property type="term" value="F:transferase activity"/>
    <property type="evidence" value="ECO:0007669"/>
    <property type="project" value="UniProtKB-KW"/>
</dbReference>
<protein>
    <submittedName>
        <fullName evidence="1">NTP transferase domain-containing protein</fullName>
    </submittedName>
</protein>
<keyword evidence="2" id="KW-1185">Reference proteome</keyword>
<reference evidence="1 2" key="1">
    <citation type="submission" date="2020-06" db="EMBL/GenBank/DDBJ databases">
        <title>Altererythrobacter sp. HHU K3-1.</title>
        <authorList>
            <person name="Zhang D."/>
            <person name="Xue H."/>
        </authorList>
    </citation>
    <scope>NUCLEOTIDE SEQUENCE [LARGE SCALE GENOMIC DNA]</scope>
    <source>
        <strain evidence="1 2">HHU K3-1</strain>
    </source>
</reference>
<gene>
    <name evidence="1" type="ORF">HUV48_11030</name>
</gene>
<dbReference type="AlphaFoldDB" id="A0A850H4J8"/>
<dbReference type="SUPFAM" id="SSF53448">
    <property type="entry name" value="Nucleotide-diphospho-sugar transferases"/>
    <property type="match status" value="1"/>
</dbReference>
<dbReference type="EMBL" id="JABWGV010000003">
    <property type="protein sequence ID" value="NVD45540.1"/>
    <property type="molecule type" value="Genomic_DNA"/>
</dbReference>
<proteinExistence type="predicted"/>
<comment type="caution">
    <text evidence="1">The sequence shown here is derived from an EMBL/GenBank/DDBJ whole genome shotgun (WGS) entry which is preliminary data.</text>
</comment>
<organism evidence="1 2">
    <name type="scientific">Qipengyuania atrilutea</name>
    <dbReference type="NCBI Taxonomy" id="2744473"/>
    <lineage>
        <taxon>Bacteria</taxon>
        <taxon>Pseudomonadati</taxon>
        <taxon>Pseudomonadota</taxon>
        <taxon>Alphaproteobacteria</taxon>
        <taxon>Sphingomonadales</taxon>
        <taxon>Erythrobacteraceae</taxon>
        <taxon>Qipengyuania</taxon>
    </lineage>
</organism>
<dbReference type="RefSeq" id="WP_176267807.1">
    <property type="nucleotide sequence ID" value="NZ_JABWGV010000003.1"/>
</dbReference>
<dbReference type="Gene3D" id="3.90.550.10">
    <property type="entry name" value="Spore Coat Polysaccharide Biosynthesis Protein SpsA, Chain A"/>
    <property type="match status" value="1"/>
</dbReference>
<accession>A0A850H4J8</accession>
<evidence type="ECO:0000313" key="2">
    <source>
        <dbReference type="Proteomes" id="UP000561438"/>
    </source>
</evidence>